<dbReference type="InterPro" id="IPR000305">
    <property type="entry name" value="GIY-YIG_endonuc"/>
</dbReference>
<reference evidence="3" key="1">
    <citation type="journal article" date="2019" name="Int. J. Syst. Evol. Microbiol.">
        <title>The Global Catalogue of Microorganisms (GCM) 10K type strain sequencing project: providing services to taxonomists for standard genome sequencing and annotation.</title>
        <authorList>
            <consortium name="The Broad Institute Genomics Platform"/>
            <consortium name="The Broad Institute Genome Sequencing Center for Infectious Disease"/>
            <person name="Wu L."/>
            <person name="Ma J."/>
        </authorList>
    </citation>
    <scope>NUCLEOTIDE SEQUENCE [LARGE SCALE GENOMIC DNA]</scope>
    <source>
        <strain evidence="3">NBRC 106593</strain>
    </source>
</reference>
<proteinExistence type="predicted"/>
<evidence type="ECO:0000313" key="3">
    <source>
        <dbReference type="Proteomes" id="UP001596356"/>
    </source>
</evidence>
<accession>A0ABW2AVD8</accession>
<dbReference type="InterPro" id="IPR025579">
    <property type="entry name" value="DUF4357"/>
</dbReference>
<dbReference type="PROSITE" id="PS50164">
    <property type="entry name" value="GIY_YIG"/>
    <property type="match status" value="1"/>
</dbReference>
<dbReference type="Proteomes" id="UP001596356">
    <property type="component" value="Unassembled WGS sequence"/>
</dbReference>
<protein>
    <submittedName>
        <fullName evidence="2">GIY-YIG nuclease family protein</fullName>
    </submittedName>
</protein>
<evidence type="ECO:0000259" key="1">
    <source>
        <dbReference type="PROSITE" id="PS50164"/>
    </source>
</evidence>
<comment type="caution">
    <text evidence="2">The sequence shown here is derived from an EMBL/GenBank/DDBJ whole genome shotgun (WGS) entry which is preliminary data.</text>
</comment>
<dbReference type="RefSeq" id="WP_377823958.1">
    <property type="nucleotide sequence ID" value="NZ_JBHSWJ010000002.1"/>
</dbReference>
<organism evidence="2 3">
    <name type="scientific">Branchiibius cervicis</name>
    <dbReference type="NCBI Taxonomy" id="908252"/>
    <lineage>
        <taxon>Bacteria</taxon>
        <taxon>Bacillati</taxon>
        <taxon>Actinomycetota</taxon>
        <taxon>Actinomycetes</taxon>
        <taxon>Micrococcales</taxon>
        <taxon>Dermacoccaceae</taxon>
        <taxon>Branchiibius</taxon>
    </lineage>
</organism>
<evidence type="ECO:0000313" key="2">
    <source>
        <dbReference type="EMBL" id="MFC6715102.1"/>
    </source>
</evidence>
<name>A0ABW2AVD8_9MICO</name>
<sequence length="317" mass="34353">MAAGKQVRLFLVDGTAGGLITAEIMNWTGHVLKGTRDKLAVIRSRPEAQRTGVYILLGEDEQTGDATAYIGQSDDVAKRLTHHDRDEKKAFWNDVLVITSKDQNLTSAHVRYLESRLVRLAKSIGRTPLANSNEPTGGADLPEADASDMEYFVDQLRVVLPVLGVDIFRGRETRSAPTTQPSAPADQPVTMSPVFHLRQKKGGIDAQAQVIDGEFTVLAGSRVAADMPTRTNYSSSSARQYERRKAMHSRLLTEGSITVEADGAGRLTRDVVFSSPSAAGAVVQGTVSTNGRTAWVAEDGTTFADWESREQGVDDPL</sequence>
<dbReference type="CDD" id="cd10447">
    <property type="entry name" value="GIY-YIG_unchar_2"/>
    <property type="match status" value="1"/>
</dbReference>
<keyword evidence="3" id="KW-1185">Reference proteome</keyword>
<gene>
    <name evidence="2" type="ORF">ACFQBT_15325</name>
</gene>
<dbReference type="EMBL" id="JBHSWJ010000002">
    <property type="protein sequence ID" value="MFC6715102.1"/>
    <property type="molecule type" value="Genomic_DNA"/>
</dbReference>
<feature type="domain" description="GIY-YIG" evidence="1">
    <location>
        <begin position="49"/>
        <end position="132"/>
    </location>
</feature>
<dbReference type="Pfam" id="PF14267">
    <property type="entry name" value="DUF4357"/>
    <property type="match status" value="1"/>
</dbReference>